<evidence type="ECO:0000313" key="4">
    <source>
        <dbReference type="Proteomes" id="UP000076863"/>
    </source>
</evidence>
<sequence length="605" mass="64076">MKFSTSLAVLVGLAGASPTLQGPSNFTLAKHNRTSSTVPNGPQPTRLPTFTDQEFFALSPSFTLEIRGGRCDITNLPGRTTGFYWRLVYDLDQKGSFRFEKCAPDQHSLVFTKIQDQHVLGYAVEYNPVTSGAELICDSGVLSKVKVQGSSVVATPVTETYIIEKYGKTMYACTKDAHCVPSKCDKGCEKGVKGSNGVEGNNGVKGNGVEGNNGVKGVGRPSYCGGQIPKPGSSKRALYFLDSNPANASIISLPILQDGSLDKSRAVRTPTGGRGSIGQNMNGTVSVAPNPDPLFSQGSVVVSSKYLFTVNAGSNTLARFEIPDADPASLRLMGEPVHTGGEFPNSVAVSDKNNIACVANTGRKAGVQCFKTLDQRLEPFGDYMPLPVNQTSPPIGVPNTVSNVVFNPSQTALFVTVKGNGESGPTGRGYIYAYQVLNGQINSQPVISRPPGLMLDFSLSFLSDSAAVVTDPAYGASYISIARELSVTVSNQITIPNQGATCWSVFAPEFDTVYLSDGASPNITALDPMSGKTKFVIPGDGRSTGSFDSAVDRSSLYVLQGSTAVSVFDLKGSRSADHTPSLFQYLDLTSLGVRSGWIGMDIYSN</sequence>
<dbReference type="OrthoDB" id="10006285at2759"/>
<dbReference type="EMBL" id="AZHA01000002">
    <property type="protein sequence ID" value="OAA50974.1"/>
    <property type="molecule type" value="Genomic_DNA"/>
</dbReference>
<evidence type="ECO:0000313" key="3">
    <source>
        <dbReference type="EMBL" id="OAA50974.1"/>
    </source>
</evidence>
<comment type="caution">
    <text evidence="3">The sequence shown here is derived from an EMBL/GenBank/DDBJ whole genome shotgun (WGS) entry which is preliminary data.</text>
</comment>
<dbReference type="InterPro" id="IPR015943">
    <property type="entry name" value="WD40/YVTN_repeat-like_dom_sf"/>
</dbReference>
<evidence type="ECO:0000256" key="1">
    <source>
        <dbReference type="SAM" id="MobiDB-lite"/>
    </source>
</evidence>
<dbReference type="AlphaFoldDB" id="A0A162KGX9"/>
<accession>A0A162KGX9</accession>
<evidence type="ECO:0000256" key="2">
    <source>
        <dbReference type="SAM" id="SignalP"/>
    </source>
</evidence>
<dbReference type="SUPFAM" id="SSF51004">
    <property type="entry name" value="C-terminal (heme d1) domain of cytochrome cd1-nitrite reductase"/>
    <property type="match status" value="1"/>
</dbReference>
<dbReference type="Proteomes" id="UP000076863">
    <property type="component" value="Unassembled WGS sequence"/>
</dbReference>
<proteinExistence type="predicted"/>
<feature type="region of interest" description="Disordered" evidence="1">
    <location>
        <begin position="265"/>
        <end position="284"/>
    </location>
</feature>
<name>A0A162KGX9_9HYPO</name>
<feature type="chain" id="PRO_5007836553" evidence="2">
    <location>
        <begin position="17"/>
        <end position="605"/>
    </location>
</feature>
<keyword evidence="4" id="KW-1185">Reference proteome</keyword>
<feature type="signal peptide" evidence="2">
    <location>
        <begin position="1"/>
        <end position="16"/>
    </location>
</feature>
<keyword evidence="2" id="KW-0732">Signal</keyword>
<dbReference type="InterPro" id="IPR011048">
    <property type="entry name" value="Haem_d1_sf"/>
</dbReference>
<gene>
    <name evidence="3" type="ORF">BBO_00921</name>
</gene>
<reference evidence="3 4" key="1">
    <citation type="journal article" date="2016" name="Genome Biol. Evol.">
        <title>Divergent and convergent evolution of fungal pathogenicity.</title>
        <authorList>
            <person name="Shang Y."/>
            <person name="Xiao G."/>
            <person name="Zheng P."/>
            <person name="Cen K."/>
            <person name="Zhan S."/>
            <person name="Wang C."/>
        </authorList>
    </citation>
    <scope>NUCLEOTIDE SEQUENCE [LARGE SCALE GENOMIC DNA]</scope>
    <source>
        <strain evidence="3 4">RCEF 3172</strain>
    </source>
</reference>
<organism evidence="3 4">
    <name type="scientific">Beauveria brongniartii RCEF 3172</name>
    <dbReference type="NCBI Taxonomy" id="1081107"/>
    <lineage>
        <taxon>Eukaryota</taxon>
        <taxon>Fungi</taxon>
        <taxon>Dikarya</taxon>
        <taxon>Ascomycota</taxon>
        <taxon>Pezizomycotina</taxon>
        <taxon>Sordariomycetes</taxon>
        <taxon>Hypocreomycetidae</taxon>
        <taxon>Hypocreales</taxon>
        <taxon>Cordycipitaceae</taxon>
        <taxon>Beauveria</taxon>
        <taxon>Beauveria brongniartii</taxon>
    </lineage>
</organism>
<dbReference type="Gene3D" id="2.130.10.10">
    <property type="entry name" value="YVTN repeat-like/Quinoprotein amine dehydrogenase"/>
    <property type="match status" value="1"/>
</dbReference>
<protein>
    <submittedName>
        <fullName evidence="3">3-carboxymuconate cyclase</fullName>
    </submittedName>
</protein>